<dbReference type="PANTHER" id="PTHR34883:SF15">
    <property type="entry name" value="EXTRACELLULAR SERINE-RICH PROTEIN"/>
    <property type="match status" value="1"/>
</dbReference>
<reference evidence="2" key="1">
    <citation type="submission" date="2023-06" db="EMBL/GenBank/DDBJ databases">
        <authorList>
            <consortium name="Lawrence Berkeley National Laboratory"/>
            <person name="Ahrendt S."/>
            <person name="Sahu N."/>
            <person name="Indic B."/>
            <person name="Wong-Bajracharya J."/>
            <person name="Merenyi Z."/>
            <person name="Ke H.-M."/>
            <person name="Monk M."/>
            <person name="Kocsube S."/>
            <person name="Drula E."/>
            <person name="Lipzen A."/>
            <person name="Balint B."/>
            <person name="Henrissat B."/>
            <person name="Andreopoulos B."/>
            <person name="Martin F.M."/>
            <person name="Harder C.B."/>
            <person name="Rigling D."/>
            <person name="Ford K.L."/>
            <person name="Foster G.D."/>
            <person name="Pangilinan J."/>
            <person name="Papanicolaou A."/>
            <person name="Barry K."/>
            <person name="LaButti K."/>
            <person name="Viragh M."/>
            <person name="Koriabine M."/>
            <person name="Yan M."/>
            <person name="Riley R."/>
            <person name="Champramary S."/>
            <person name="Plett K.L."/>
            <person name="Tsai I.J."/>
            <person name="Slot J."/>
            <person name="Sipos G."/>
            <person name="Plett J."/>
            <person name="Nagy L.G."/>
            <person name="Grigoriev I.V."/>
        </authorList>
    </citation>
    <scope>NUCLEOTIDE SEQUENCE</scope>
    <source>
        <strain evidence="2">CCBAS 213</strain>
    </source>
</reference>
<dbReference type="InterPro" id="IPR008972">
    <property type="entry name" value="Cupredoxin"/>
</dbReference>
<keyword evidence="1" id="KW-0732">Signal</keyword>
<dbReference type="SUPFAM" id="SSF49503">
    <property type="entry name" value="Cupredoxins"/>
    <property type="match status" value="1"/>
</dbReference>
<name>A0AA39NDX1_ARMTA</name>
<gene>
    <name evidence="2" type="ORF">EV420DRAFT_1520421</name>
</gene>
<proteinExistence type="predicted"/>
<dbReference type="InterPro" id="IPR052953">
    <property type="entry name" value="Ser-rich/MCO-related"/>
</dbReference>
<comment type="caution">
    <text evidence="2">The sequence shown here is derived from an EMBL/GenBank/DDBJ whole genome shotgun (WGS) entry which is preliminary data.</text>
</comment>
<evidence type="ECO:0000313" key="2">
    <source>
        <dbReference type="EMBL" id="KAK0463861.1"/>
    </source>
</evidence>
<feature type="signal peptide" evidence="1">
    <location>
        <begin position="1"/>
        <end position="18"/>
    </location>
</feature>
<evidence type="ECO:0000313" key="3">
    <source>
        <dbReference type="Proteomes" id="UP001175211"/>
    </source>
</evidence>
<evidence type="ECO:0000256" key="1">
    <source>
        <dbReference type="SAM" id="SignalP"/>
    </source>
</evidence>
<protein>
    <submittedName>
        <fullName evidence="2">Cupredoxin</fullName>
    </submittedName>
</protein>
<dbReference type="Proteomes" id="UP001175211">
    <property type="component" value="Unassembled WGS sequence"/>
</dbReference>
<accession>A0AA39NDX1</accession>
<keyword evidence="3" id="KW-1185">Reference proteome</keyword>
<dbReference type="Gene3D" id="2.60.40.420">
    <property type="entry name" value="Cupredoxins - blue copper proteins"/>
    <property type="match status" value="1"/>
</dbReference>
<dbReference type="PANTHER" id="PTHR34883">
    <property type="entry name" value="SERINE-RICH PROTEIN, PUTATIVE-RELATED-RELATED"/>
    <property type="match status" value="1"/>
</dbReference>
<dbReference type="GeneID" id="85355712"/>
<dbReference type="CDD" id="cd00920">
    <property type="entry name" value="Cupredoxin"/>
    <property type="match status" value="1"/>
</dbReference>
<sequence>MSLLFFFAVLVSAVCVSAADHLVTVGDGGMLAFNPTSVTAVQGDTVTFSFRAGNHSATQSTFAFPCTKSGIDSGFVPIANSTVFGQWTFTVDNSSTPLWFFCAQTGHCEKGMVFAVNPTQEKTFQAFLANAQGNGTAGVSASASGVASSASTSAGTAVSASSSTVNAAASSTVNAAASSTVNANTASNGAVPSLRIHRVILPVAALAFGILF</sequence>
<feature type="chain" id="PRO_5041239720" evidence="1">
    <location>
        <begin position="19"/>
        <end position="212"/>
    </location>
</feature>
<dbReference type="AlphaFoldDB" id="A0AA39NDX1"/>
<organism evidence="2 3">
    <name type="scientific">Armillaria tabescens</name>
    <name type="common">Ringless honey mushroom</name>
    <name type="synonym">Agaricus tabescens</name>
    <dbReference type="NCBI Taxonomy" id="1929756"/>
    <lineage>
        <taxon>Eukaryota</taxon>
        <taxon>Fungi</taxon>
        <taxon>Dikarya</taxon>
        <taxon>Basidiomycota</taxon>
        <taxon>Agaricomycotina</taxon>
        <taxon>Agaricomycetes</taxon>
        <taxon>Agaricomycetidae</taxon>
        <taxon>Agaricales</taxon>
        <taxon>Marasmiineae</taxon>
        <taxon>Physalacriaceae</taxon>
        <taxon>Desarmillaria</taxon>
    </lineage>
</organism>
<dbReference type="RefSeq" id="XP_060335171.1">
    <property type="nucleotide sequence ID" value="XM_060472164.1"/>
</dbReference>
<dbReference type="EMBL" id="JAUEPS010000007">
    <property type="protein sequence ID" value="KAK0463861.1"/>
    <property type="molecule type" value="Genomic_DNA"/>
</dbReference>